<dbReference type="GeneID" id="110770053"/>
<feature type="domain" description="Retrotransposon gag" evidence="2">
    <location>
        <begin position="2"/>
        <end position="68"/>
    </location>
</feature>
<evidence type="ECO:0000313" key="4">
    <source>
        <dbReference type="RefSeq" id="XP_021829828.1"/>
    </source>
</evidence>
<dbReference type="RefSeq" id="XP_021829828.1">
    <property type="nucleotide sequence ID" value="XM_021974136.1"/>
</dbReference>
<evidence type="ECO:0000256" key="1">
    <source>
        <dbReference type="SAM" id="MobiDB-lite"/>
    </source>
</evidence>
<keyword evidence="3" id="KW-1185">Reference proteome</keyword>
<reference evidence="4" key="1">
    <citation type="submission" date="2025-08" db="UniProtKB">
        <authorList>
            <consortium name="RefSeq"/>
        </authorList>
    </citation>
    <scope>IDENTIFICATION</scope>
</reference>
<evidence type="ECO:0000259" key="2">
    <source>
        <dbReference type="Pfam" id="PF03732"/>
    </source>
</evidence>
<dbReference type="InterPro" id="IPR005162">
    <property type="entry name" value="Retrotrans_gag_dom"/>
</dbReference>
<feature type="region of interest" description="Disordered" evidence="1">
    <location>
        <begin position="111"/>
        <end position="130"/>
    </location>
</feature>
<organism evidence="3 4">
    <name type="scientific">Prunus avium</name>
    <name type="common">Cherry</name>
    <name type="synonym">Cerasus avium</name>
    <dbReference type="NCBI Taxonomy" id="42229"/>
    <lineage>
        <taxon>Eukaryota</taxon>
        <taxon>Viridiplantae</taxon>
        <taxon>Streptophyta</taxon>
        <taxon>Embryophyta</taxon>
        <taxon>Tracheophyta</taxon>
        <taxon>Spermatophyta</taxon>
        <taxon>Magnoliopsida</taxon>
        <taxon>eudicotyledons</taxon>
        <taxon>Gunneridae</taxon>
        <taxon>Pentapetalae</taxon>
        <taxon>rosids</taxon>
        <taxon>fabids</taxon>
        <taxon>Rosales</taxon>
        <taxon>Rosaceae</taxon>
        <taxon>Amygdaloideae</taxon>
        <taxon>Amygdaleae</taxon>
        <taxon>Prunus</taxon>
    </lineage>
</organism>
<proteinExistence type="predicted"/>
<dbReference type="Proteomes" id="UP000515124">
    <property type="component" value="Unplaced"/>
</dbReference>
<dbReference type="KEGG" id="pavi:110770053"/>
<gene>
    <name evidence="4" type="primary">LOC110770053</name>
</gene>
<dbReference type="AlphaFoldDB" id="A0A6P5TQP3"/>
<evidence type="ECO:0000313" key="3">
    <source>
        <dbReference type="Proteomes" id="UP000515124"/>
    </source>
</evidence>
<name>A0A6P5TQP3_PRUAV</name>
<dbReference type="Pfam" id="PF03732">
    <property type="entry name" value="Retrotrans_gag"/>
    <property type="match status" value="1"/>
</dbReference>
<accession>A0A6P5TQP3</accession>
<sequence length="151" mass="17269">MDWEEFLALFYKKYFPDTVKEELQMEFINLTQGTMTVREYEARFAELSRFANPLSELQLTQKFQRGLNAYVKKMGTGFRHTKLVDVVECANSIEANNNEFKKSLDVKRDVKGKGKAQAQSSTIGSQGGVGKKQRMGYLTVIKNDAHANKSW</sequence>
<protein>
    <submittedName>
        <fullName evidence="4">Uncharacterized protein LOC110770053</fullName>
    </submittedName>
</protein>